<dbReference type="STRING" id="574096.HA38_03190"/>
<dbReference type="SUPFAM" id="SSF110857">
    <property type="entry name" value="Gamma-glutamyl cyclotransferase-like"/>
    <property type="match status" value="1"/>
</dbReference>
<gene>
    <name evidence="2" type="ORF">C7431_10745</name>
</gene>
<organism evidence="2 3">
    <name type="scientific">Pantoea allii</name>
    <dbReference type="NCBI Taxonomy" id="574096"/>
    <lineage>
        <taxon>Bacteria</taxon>
        <taxon>Pseudomonadati</taxon>
        <taxon>Pseudomonadota</taxon>
        <taxon>Gammaproteobacteria</taxon>
        <taxon>Enterobacterales</taxon>
        <taxon>Erwiniaceae</taxon>
        <taxon>Pantoea</taxon>
    </lineage>
</organism>
<dbReference type="GO" id="GO:0016740">
    <property type="term" value="F:transferase activity"/>
    <property type="evidence" value="ECO:0007669"/>
    <property type="project" value="UniProtKB-KW"/>
</dbReference>
<dbReference type="EMBL" id="QGHF01000007">
    <property type="protein sequence ID" value="PWK95645.1"/>
    <property type="molecule type" value="Genomic_DNA"/>
</dbReference>
<evidence type="ECO:0000313" key="2">
    <source>
        <dbReference type="EMBL" id="PWK95645.1"/>
    </source>
</evidence>
<dbReference type="Gene3D" id="3.10.490.10">
    <property type="entry name" value="Gamma-glutamyl cyclotransferase-like"/>
    <property type="match status" value="1"/>
</dbReference>
<dbReference type="InterPro" id="IPR009288">
    <property type="entry name" value="AIG2-like_dom"/>
</dbReference>
<evidence type="ECO:0000259" key="1">
    <source>
        <dbReference type="Pfam" id="PF06094"/>
    </source>
</evidence>
<evidence type="ECO:0000313" key="3">
    <source>
        <dbReference type="Proteomes" id="UP000245981"/>
    </source>
</evidence>
<protein>
    <submittedName>
        <fullName evidence="2">Gamma-glutamylcyclotransferase (GGCT)/AIG2-like uncharacterized protein YtfP</fullName>
    </submittedName>
</protein>
<dbReference type="Proteomes" id="UP000245981">
    <property type="component" value="Unassembled WGS sequence"/>
</dbReference>
<name>A0A2V2BJP9_9GAMM</name>
<sequence>METLFVYGTLCPGRSNAPILEGIGGIWQAGFVSGFYFPEGRGAATGFPGIVVDDQAPRVNGFLFSSDNLSLHWPMLDEFEAGYDRIRVETFLENGDSVTAWIYQLQPQSVPSSAQ</sequence>
<feature type="domain" description="Gamma-glutamylcyclotransferase AIG2-like" evidence="1">
    <location>
        <begin position="4"/>
        <end position="109"/>
    </location>
</feature>
<reference evidence="2 3" key="1">
    <citation type="submission" date="2018-05" db="EMBL/GenBank/DDBJ databases">
        <title>Genomic Encyclopedia of Type Strains, Phase IV (KMG-V): Genome sequencing to study the core and pangenomes of soil and plant-associated prokaryotes.</title>
        <authorList>
            <person name="Whitman W."/>
        </authorList>
    </citation>
    <scope>NUCLEOTIDE SEQUENCE [LARGE SCALE GENOMIC DNA]</scope>
    <source>
        <strain evidence="2 3">PNA 200-10</strain>
    </source>
</reference>
<dbReference type="AlphaFoldDB" id="A0A2V2BJP9"/>
<dbReference type="InterPro" id="IPR013024">
    <property type="entry name" value="GGCT-like"/>
</dbReference>
<keyword evidence="2" id="KW-0808">Transferase</keyword>
<dbReference type="RefSeq" id="WP_109717665.1">
    <property type="nucleotide sequence ID" value="NZ_QGHF01000007.1"/>
</dbReference>
<dbReference type="CDD" id="cd06661">
    <property type="entry name" value="GGCT_like"/>
    <property type="match status" value="1"/>
</dbReference>
<dbReference type="InterPro" id="IPR036568">
    <property type="entry name" value="GGCT-like_sf"/>
</dbReference>
<dbReference type="OrthoDB" id="5070127at2"/>
<accession>A0A2V2BJP9</accession>
<proteinExistence type="predicted"/>
<dbReference type="Pfam" id="PF06094">
    <property type="entry name" value="GGACT"/>
    <property type="match status" value="1"/>
</dbReference>
<comment type="caution">
    <text evidence="2">The sequence shown here is derived from an EMBL/GenBank/DDBJ whole genome shotgun (WGS) entry which is preliminary data.</text>
</comment>